<dbReference type="AlphaFoldDB" id="A0A1Y5TC24"/>
<dbReference type="SUPFAM" id="SSF54427">
    <property type="entry name" value="NTF2-like"/>
    <property type="match status" value="1"/>
</dbReference>
<evidence type="ECO:0000313" key="3">
    <source>
        <dbReference type="Proteomes" id="UP000193862"/>
    </source>
</evidence>
<dbReference type="OrthoDB" id="9130422at2"/>
<evidence type="ECO:0000313" key="2">
    <source>
        <dbReference type="EMBL" id="SLN60640.1"/>
    </source>
</evidence>
<sequence>MRILLGLMTSLALGGTAWAQTTMSAPEAVVREQLEAFDTRDVARAWSHASDTIKGLFGSIETFARMVEQGYPPIWDSAGARLIGERAEGGRQIVEMAVTGENGREQVFEYTLIETAQGWKIDGVRPIELPGLAV</sequence>
<evidence type="ECO:0000256" key="1">
    <source>
        <dbReference type="SAM" id="SignalP"/>
    </source>
</evidence>
<name>A0A1Y5TC24_9RHOB</name>
<dbReference type="Proteomes" id="UP000193862">
    <property type="component" value="Unassembled WGS sequence"/>
</dbReference>
<organism evidence="2 3">
    <name type="scientific">Aquimixticola soesokkakensis</name>
    <dbReference type="NCBI Taxonomy" id="1519096"/>
    <lineage>
        <taxon>Bacteria</taxon>
        <taxon>Pseudomonadati</taxon>
        <taxon>Pseudomonadota</taxon>
        <taxon>Alphaproteobacteria</taxon>
        <taxon>Rhodobacterales</taxon>
        <taxon>Paracoccaceae</taxon>
        <taxon>Aquimixticola</taxon>
    </lineage>
</organism>
<evidence type="ECO:0008006" key="4">
    <source>
        <dbReference type="Google" id="ProtNLM"/>
    </source>
</evidence>
<feature type="signal peptide" evidence="1">
    <location>
        <begin position="1"/>
        <end position="19"/>
    </location>
</feature>
<reference evidence="2 3" key="1">
    <citation type="submission" date="2017-03" db="EMBL/GenBank/DDBJ databases">
        <authorList>
            <person name="Afonso C.L."/>
            <person name="Miller P.J."/>
            <person name="Scott M.A."/>
            <person name="Spackman E."/>
            <person name="Goraichik I."/>
            <person name="Dimitrov K.M."/>
            <person name="Suarez D.L."/>
            <person name="Swayne D.E."/>
        </authorList>
    </citation>
    <scope>NUCLEOTIDE SEQUENCE [LARGE SCALE GENOMIC DNA]</scope>
    <source>
        <strain evidence="2 3">CECT 8620</strain>
    </source>
</reference>
<dbReference type="RefSeq" id="WP_085837503.1">
    <property type="nucleotide sequence ID" value="NZ_FWFS01000010.1"/>
</dbReference>
<keyword evidence="3" id="KW-1185">Reference proteome</keyword>
<dbReference type="Pfam" id="PF16156">
    <property type="entry name" value="DUF4864"/>
    <property type="match status" value="1"/>
</dbReference>
<proteinExistence type="predicted"/>
<accession>A0A1Y5TC24</accession>
<dbReference type="EMBL" id="FWFS01000010">
    <property type="protein sequence ID" value="SLN60640.1"/>
    <property type="molecule type" value="Genomic_DNA"/>
</dbReference>
<dbReference type="InterPro" id="IPR032347">
    <property type="entry name" value="DUF4864"/>
</dbReference>
<keyword evidence="1" id="KW-0732">Signal</keyword>
<feature type="chain" id="PRO_5012283184" description="DUF4864 domain-containing protein" evidence="1">
    <location>
        <begin position="20"/>
        <end position="134"/>
    </location>
</feature>
<gene>
    <name evidence="2" type="ORF">AQS8620_02741</name>
</gene>
<dbReference type="InterPro" id="IPR032710">
    <property type="entry name" value="NTF2-like_dom_sf"/>
</dbReference>
<protein>
    <recommendedName>
        <fullName evidence="4">DUF4864 domain-containing protein</fullName>
    </recommendedName>
</protein>